<dbReference type="PANTHER" id="PTHR16027:SF6">
    <property type="entry name" value="DILUTE DOMAIN-CONTAINING PROTEIN"/>
    <property type="match status" value="1"/>
</dbReference>
<organism evidence="3 4">
    <name type="scientific">Apatococcus fuscideae</name>
    <dbReference type="NCBI Taxonomy" id="2026836"/>
    <lineage>
        <taxon>Eukaryota</taxon>
        <taxon>Viridiplantae</taxon>
        <taxon>Chlorophyta</taxon>
        <taxon>core chlorophytes</taxon>
        <taxon>Trebouxiophyceae</taxon>
        <taxon>Chlorellales</taxon>
        <taxon>Chlorellaceae</taxon>
        <taxon>Apatococcus</taxon>
    </lineage>
</organism>
<dbReference type="PROSITE" id="PS51126">
    <property type="entry name" value="DILUTE"/>
    <property type="match status" value="1"/>
</dbReference>
<dbReference type="SMART" id="SM01132">
    <property type="entry name" value="DIL"/>
    <property type="match status" value="1"/>
</dbReference>
<evidence type="ECO:0000313" key="3">
    <source>
        <dbReference type="EMBL" id="KAK9837042.1"/>
    </source>
</evidence>
<reference evidence="3 4" key="1">
    <citation type="journal article" date="2024" name="Nat. Commun.">
        <title>Phylogenomics reveals the evolutionary origins of lichenization in chlorophyte algae.</title>
        <authorList>
            <person name="Puginier C."/>
            <person name="Libourel C."/>
            <person name="Otte J."/>
            <person name="Skaloud P."/>
            <person name="Haon M."/>
            <person name="Grisel S."/>
            <person name="Petersen M."/>
            <person name="Berrin J.G."/>
            <person name="Delaux P.M."/>
            <person name="Dal Grande F."/>
            <person name="Keller J."/>
        </authorList>
    </citation>
    <scope>NUCLEOTIDE SEQUENCE [LARGE SCALE GENOMIC DNA]</scope>
    <source>
        <strain evidence="3 4">SAG 2523</strain>
    </source>
</reference>
<evidence type="ECO:0000259" key="2">
    <source>
        <dbReference type="PROSITE" id="PS51126"/>
    </source>
</evidence>
<feature type="compositionally biased region" description="Low complexity" evidence="1">
    <location>
        <begin position="152"/>
        <end position="163"/>
    </location>
</feature>
<name>A0AAW1RTB6_9CHLO</name>
<dbReference type="InterPro" id="IPR002710">
    <property type="entry name" value="Dilute_dom"/>
</dbReference>
<accession>A0AAW1RTB6</accession>
<dbReference type="Proteomes" id="UP001485043">
    <property type="component" value="Unassembled WGS sequence"/>
</dbReference>
<dbReference type="Pfam" id="PF01843">
    <property type="entry name" value="DIL"/>
    <property type="match status" value="1"/>
</dbReference>
<evidence type="ECO:0000313" key="4">
    <source>
        <dbReference type="Proteomes" id="UP001485043"/>
    </source>
</evidence>
<keyword evidence="4" id="KW-1185">Reference proteome</keyword>
<sequence>MDLTRLGLMMSQAARVIWHVCCLRAAAEEYHAEFGAKEAAIAALTAEADSTKGHMQAEIEKLRNDMEAEVTQVKEAMQRRVEEAVAETQTKASGLRDAREKNVHFSARVVALNSRVAQLSKQLRDSQAREKALTTELEGAKRGGRGLENGLSRPSSGSSTPPRQLRDATPSGSPYPAPDGLLMPGQLNEYAGLNRENEKAVLLLTSGVVERRLSIINIQHGQAPADSIGMPVAAWLLGETLLHWAMRWRSQEVDVAALRVRGSVLQTAEAEGLTYQAYWFSTTLALGAFLKVRSIGKRECSNLFKLGDELIQFGELHHLLAASVADMLPVNASVLLSEDAKRLARSTGSLTRQTSTADGSSYEAANAEMSGLPATKSFEGLMNSPWKELLGSLSNVLETLRGEGAPPPACRAVVHAALRYVDAELLNALMLRRDCCSISAVKALQSGILDIKAWVAYQGVALCGEVADAERALAHSSQAVKYLLGGKDDCVRKASKGFDIGHDLRRMCPNLSPPQIYKLTEHHHDDWITGGGGTNTIALLETLKRAADAQYGHGSPNGSLSMMESSNDIYGTHQSGRSFDDDDTLLLDSLAQFVLPRKLLTDAARFFVQAPRAHASTAPGVSLLDRIEVTCRRNVQLPRGLRDRPEFAFLK</sequence>
<feature type="compositionally biased region" description="Basic and acidic residues" evidence="1">
    <location>
        <begin position="123"/>
        <end position="141"/>
    </location>
</feature>
<feature type="domain" description="Dilute" evidence="2">
    <location>
        <begin position="262"/>
        <end position="546"/>
    </location>
</feature>
<dbReference type="AlphaFoldDB" id="A0AAW1RTB6"/>
<feature type="region of interest" description="Disordered" evidence="1">
    <location>
        <begin position="123"/>
        <end position="181"/>
    </location>
</feature>
<proteinExistence type="predicted"/>
<evidence type="ECO:0000256" key="1">
    <source>
        <dbReference type="SAM" id="MobiDB-lite"/>
    </source>
</evidence>
<dbReference type="EMBL" id="JALJOV010001992">
    <property type="protein sequence ID" value="KAK9837042.1"/>
    <property type="molecule type" value="Genomic_DNA"/>
</dbReference>
<comment type="caution">
    <text evidence="3">The sequence shown here is derived from an EMBL/GenBank/DDBJ whole genome shotgun (WGS) entry which is preliminary data.</text>
</comment>
<protein>
    <recommendedName>
        <fullName evidence="2">Dilute domain-containing protein</fullName>
    </recommendedName>
</protein>
<dbReference type="InterPro" id="IPR052072">
    <property type="entry name" value="Vascular_dev_regulator"/>
</dbReference>
<dbReference type="PANTHER" id="PTHR16027">
    <property type="entry name" value="DILUTE DOMAIN-CONTAINING PROTEIN YPR089W"/>
    <property type="match status" value="1"/>
</dbReference>
<gene>
    <name evidence="3" type="ORF">WJX84_002534</name>
</gene>